<dbReference type="Gene3D" id="3.10.620.30">
    <property type="match status" value="1"/>
</dbReference>
<feature type="domain" description="Transglutaminase-like" evidence="1">
    <location>
        <begin position="235"/>
        <end position="289"/>
    </location>
</feature>
<dbReference type="Pfam" id="PF01841">
    <property type="entry name" value="Transglut_core"/>
    <property type="match status" value="1"/>
</dbReference>
<dbReference type="PANTHER" id="PTHR33490">
    <property type="entry name" value="BLR5614 PROTEIN-RELATED"/>
    <property type="match status" value="1"/>
</dbReference>
<evidence type="ECO:0000313" key="2">
    <source>
        <dbReference type="EMBL" id="HIX72306.1"/>
    </source>
</evidence>
<dbReference type="EMBL" id="DXEQ01000130">
    <property type="protein sequence ID" value="HIX72306.1"/>
    <property type="molecule type" value="Genomic_DNA"/>
</dbReference>
<dbReference type="SMART" id="SM00460">
    <property type="entry name" value="TGc"/>
    <property type="match status" value="1"/>
</dbReference>
<reference evidence="2" key="2">
    <citation type="submission" date="2021-04" db="EMBL/GenBank/DDBJ databases">
        <authorList>
            <person name="Gilroy R."/>
        </authorList>
    </citation>
    <scope>NUCLEOTIDE SEQUENCE</scope>
    <source>
        <strain evidence="2">ChiSxjej3B15-1167</strain>
    </source>
</reference>
<dbReference type="InterPro" id="IPR002931">
    <property type="entry name" value="Transglutaminase-like"/>
</dbReference>
<dbReference type="PANTHER" id="PTHR33490:SF6">
    <property type="entry name" value="SLL1049 PROTEIN"/>
    <property type="match status" value="1"/>
</dbReference>
<dbReference type="AlphaFoldDB" id="A0A9D1X4C1"/>
<dbReference type="SUPFAM" id="SSF54001">
    <property type="entry name" value="Cysteine proteinases"/>
    <property type="match status" value="1"/>
</dbReference>
<reference evidence="2" key="1">
    <citation type="journal article" date="2021" name="PeerJ">
        <title>Extensive microbial diversity within the chicken gut microbiome revealed by metagenomics and culture.</title>
        <authorList>
            <person name="Gilroy R."/>
            <person name="Ravi A."/>
            <person name="Getino M."/>
            <person name="Pursley I."/>
            <person name="Horton D.L."/>
            <person name="Alikhan N.F."/>
            <person name="Baker D."/>
            <person name="Gharbi K."/>
            <person name="Hall N."/>
            <person name="Watson M."/>
            <person name="Adriaenssens E.M."/>
            <person name="Foster-Nyarko E."/>
            <person name="Jarju S."/>
            <person name="Secka A."/>
            <person name="Antonio M."/>
            <person name="Oren A."/>
            <person name="Chaudhuri R.R."/>
            <person name="La Ragione R."/>
            <person name="Hildebrand F."/>
            <person name="Pallen M.J."/>
        </authorList>
    </citation>
    <scope>NUCLEOTIDE SEQUENCE</scope>
    <source>
        <strain evidence="2">ChiSxjej3B15-1167</strain>
    </source>
</reference>
<comment type="caution">
    <text evidence="2">The sequence shown here is derived from an EMBL/GenBank/DDBJ whole genome shotgun (WGS) entry which is preliminary data.</text>
</comment>
<sequence>MFLSYVIKCTSIFKYILSALVFLCILGMCGCGKGTDSGQVPSAGAASGGPGSLPSDSITAFGPAILLPSADGKETIGSDEVTVDVSNTAQGYIMAAYHGSAPQVNVQVTGPDGVTYLYFISEKDTYTAMPLSSGDGSYLIDVYEQLEGDMYGNILSDVIDVTLDNEFMPFLYSNQFVYFTKDTRAIQKGDELAAGCTDDLDITANIYNFVVGNTQYDYDKAAAVTSPYYPDVDETMDTGKGICFDYSALMCTMLRTQGIPCKLNIGYAGDVYHAWISVYLKSVGWVDNLIQFDGKNWSMMDPTMASTDGDSYDPSKEQYTVMFQR</sequence>
<evidence type="ECO:0000313" key="3">
    <source>
        <dbReference type="Proteomes" id="UP000886805"/>
    </source>
</evidence>
<gene>
    <name evidence="2" type="ORF">H9849_04725</name>
</gene>
<name>A0A9D1X4C1_9FIRM</name>
<accession>A0A9D1X4C1</accession>
<dbReference type="InterPro" id="IPR038765">
    <property type="entry name" value="Papain-like_cys_pep_sf"/>
</dbReference>
<protein>
    <submittedName>
        <fullName evidence="2">Transglutaminase-like domain-containing protein</fullName>
    </submittedName>
</protein>
<evidence type="ECO:0000259" key="1">
    <source>
        <dbReference type="SMART" id="SM00460"/>
    </source>
</evidence>
<proteinExistence type="predicted"/>
<dbReference type="Proteomes" id="UP000886805">
    <property type="component" value="Unassembled WGS sequence"/>
</dbReference>
<organism evidence="2 3">
    <name type="scientific">Candidatus Anaerobutyricum stercoripullorum</name>
    <dbReference type="NCBI Taxonomy" id="2838456"/>
    <lineage>
        <taxon>Bacteria</taxon>
        <taxon>Bacillati</taxon>
        <taxon>Bacillota</taxon>
        <taxon>Clostridia</taxon>
        <taxon>Lachnospirales</taxon>
        <taxon>Lachnospiraceae</taxon>
        <taxon>Anaerobutyricum</taxon>
    </lineage>
</organism>